<keyword evidence="6" id="KW-1133">Transmembrane helix</keyword>
<reference evidence="8 9" key="1">
    <citation type="submission" date="2018-07" db="EMBL/GenBank/DDBJ databases">
        <title>Comparative genomes isolates from brazilian mangrove.</title>
        <authorList>
            <person name="De Araujo J.E."/>
            <person name="Taketani R.G."/>
            <person name="Silva M.C.P."/>
            <person name="Lourenco M.V."/>
            <person name="Oliveira V.M."/>
            <person name="Andreote F.D."/>
        </authorList>
    </citation>
    <scope>NUCLEOTIDE SEQUENCE [LARGE SCALE GENOMIC DNA]</scope>
    <source>
        <strain evidence="8 9">HEX PRIS-MGV</strain>
    </source>
</reference>
<evidence type="ECO:0000313" key="8">
    <source>
        <dbReference type="EMBL" id="RCS40706.1"/>
    </source>
</evidence>
<keyword evidence="1" id="KW-0808">Transferase</keyword>
<evidence type="ECO:0000313" key="9">
    <source>
        <dbReference type="Proteomes" id="UP000253562"/>
    </source>
</evidence>
<dbReference type="Gene3D" id="1.25.40.10">
    <property type="entry name" value="Tetratricopeptide repeat domain"/>
    <property type="match status" value="1"/>
</dbReference>
<feature type="transmembrane region" description="Helical" evidence="6">
    <location>
        <begin position="326"/>
        <end position="346"/>
    </location>
</feature>
<dbReference type="OrthoDB" id="6111975at2"/>
<name>A0A368KJF2_9BACT</name>
<evidence type="ECO:0000256" key="6">
    <source>
        <dbReference type="SAM" id="Phobius"/>
    </source>
</evidence>
<dbReference type="PANTHER" id="PTHR43289">
    <property type="entry name" value="MITOGEN-ACTIVATED PROTEIN KINASE KINASE KINASE 20-RELATED"/>
    <property type="match status" value="1"/>
</dbReference>
<dbReference type="InterPro" id="IPR011990">
    <property type="entry name" value="TPR-like_helical_dom_sf"/>
</dbReference>
<evidence type="ECO:0000256" key="4">
    <source>
        <dbReference type="ARBA" id="ARBA00022840"/>
    </source>
</evidence>
<dbReference type="InterPro" id="IPR000719">
    <property type="entry name" value="Prot_kinase_dom"/>
</dbReference>
<dbReference type="AlphaFoldDB" id="A0A368KJF2"/>
<gene>
    <name evidence="8" type="ORF">DTL42_25400</name>
</gene>
<keyword evidence="4" id="KW-0067">ATP-binding</keyword>
<dbReference type="PROSITE" id="PS50011">
    <property type="entry name" value="PROTEIN_KINASE_DOM"/>
    <property type="match status" value="1"/>
</dbReference>
<feature type="compositionally biased region" description="Acidic residues" evidence="5">
    <location>
        <begin position="603"/>
        <end position="622"/>
    </location>
</feature>
<keyword evidence="3" id="KW-0418">Kinase</keyword>
<dbReference type="Gene3D" id="1.10.510.10">
    <property type="entry name" value="Transferase(Phosphotransferase) domain 1"/>
    <property type="match status" value="1"/>
</dbReference>
<dbReference type="InterPro" id="IPR011009">
    <property type="entry name" value="Kinase-like_dom_sf"/>
</dbReference>
<feature type="domain" description="Protein kinase" evidence="7">
    <location>
        <begin position="10"/>
        <end position="276"/>
    </location>
</feature>
<comment type="caution">
    <text evidence="8">The sequence shown here is derived from an EMBL/GenBank/DDBJ whole genome shotgun (WGS) entry which is preliminary data.</text>
</comment>
<evidence type="ECO:0000259" key="7">
    <source>
        <dbReference type="PROSITE" id="PS50011"/>
    </source>
</evidence>
<feature type="region of interest" description="Disordered" evidence="5">
    <location>
        <begin position="541"/>
        <end position="645"/>
    </location>
</feature>
<dbReference type="GO" id="GO:0004674">
    <property type="term" value="F:protein serine/threonine kinase activity"/>
    <property type="evidence" value="ECO:0007669"/>
    <property type="project" value="TreeGrafter"/>
</dbReference>
<keyword evidence="6" id="KW-0812">Transmembrane</keyword>
<evidence type="ECO:0000256" key="2">
    <source>
        <dbReference type="ARBA" id="ARBA00022741"/>
    </source>
</evidence>
<dbReference type="SUPFAM" id="SSF56112">
    <property type="entry name" value="Protein kinase-like (PK-like)"/>
    <property type="match status" value="1"/>
</dbReference>
<evidence type="ECO:0000256" key="5">
    <source>
        <dbReference type="SAM" id="MobiDB-lite"/>
    </source>
</evidence>
<evidence type="ECO:0000256" key="1">
    <source>
        <dbReference type="ARBA" id="ARBA00022679"/>
    </source>
</evidence>
<dbReference type="PANTHER" id="PTHR43289:SF6">
    <property type="entry name" value="SERINE_THREONINE-PROTEIN KINASE NEKL-3"/>
    <property type="match status" value="1"/>
</dbReference>
<evidence type="ECO:0000256" key="3">
    <source>
        <dbReference type="ARBA" id="ARBA00022777"/>
    </source>
</evidence>
<dbReference type="Gene3D" id="3.30.200.20">
    <property type="entry name" value="Phosphorylase Kinase, domain 1"/>
    <property type="match status" value="1"/>
</dbReference>
<dbReference type="Proteomes" id="UP000253562">
    <property type="component" value="Unassembled WGS sequence"/>
</dbReference>
<proteinExistence type="predicted"/>
<feature type="compositionally biased region" description="Basic and acidic residues" evidence="5">
    <location>
        <begin position="560"/>
        <end position="573"/>
    </location>
</feature>
<protein>
    <recommendedName>
        <fullName evidence="7">Protein kinase domain-containing protein</fullName>
    </recommendedName>
</protein>
<sequence length="645" mass="72981">MTELSKLGPFALENRLGNDQNSHVFHGFHLKQKRQAVVCILPERYAENPRARRRLEKRSRQLMKMNHPNIVRYHGAGIDQGIPFFALDYVDGISLQQYLKQHGPLPWETVVEIGLQVCGALSAAHHLNIHHLDVRPAHILLSGDGLTDPRKPLKVQITSFWADPRWRRSSLLLFPKDRQQYLSPEQFEDPQYVDDASDIFSLGCVLYEMITGKLPFDPLASGEERWKQPERPASLELDCPVWLDRVVMRMIEVLPDRRPADIDAVAAGLQESQEAVARGMSAIEHALAGNNGRESIIDIGIDRTEAEKLMHKPRYYEPSTLFNSRILLGLALIVVIGLVVFALRPLSDEQLYERATPLVDSRESLNWRLAEEKYLQPLIDRYPDSPYAAKAQSDIDMIQMARAESRLQNSLTKREFDNPAEQHLAGARALEANGNHLGAWYQFDKMVQELPETPENRPYRLIAQREIQRLQGLRLRKGVDKVLSVTINDYVSQAEDMILTGQEQEGREIFRRIHSLYQSYPDAKGAVDMATDILAKPIASEKSKEAATKTKTAQTQPTQEVRKQPLAETESPRDPMAATVEEVQTESATVEEQMVEQEAATGDSEEMPIEEATLENTPDEPMPEQVRPPLFPDSPILPGDKSGQP</sequence>
<dbReference type="RefSeq" id="WP_114373655.1">
    <property type="nucleotide sequence ID" value="NZ_QPEX01000046.1"/>
</dbReference>
<keyword evidence="2" id="KW-0547">Nucleotide-binding</keyword>
<dbReference type="CDD" id="cd14014">
    <property type="entry name" value="STKc_PknB_like"/>
    <property type="match status" value="1"/>
</dbReference>
<accession>A0A368KJF2</accession>
<dbReference type="EMBL" id="QPEX01000046">
    <property type="protein sequence ID" value="RCS40706.1"/>
    <property type="molecule type" value="Genomic_DNA"/>
</dbReference>
<keyword evidence="6" id="KW-0472">Membrane</keyword>
<dbReference type="GO" id="GO:0005524">
    <property type="term" value="F:ATP binding"/>
    <property type="evidence" value="ECO:0007669"/>
    <property type="project" value="UniProtKB-KW"/>
</dbReference>
<dbReference type="Pfam" id="PF00069">
    <property type="entry name" value="Pkinase"/>
    <property type="match status" value="1"/>
</dbReference>
<organism evidence="8 9">
    <name type="scientific">Bremerella cremea</name>
    <dbReference type="NCBI Taxonomy" id="1031537"/>
    <lineage>
        <taxon>Bacteria</taxon>
        <taxon>Pseudomonadati</taxon>
        <taxon>Planctomycetota</taxon>
        <taxon>Planctomycetia</taxon>
        <taxon>Pirellulales</taxon>
        <taxon>Pirellulaceae</taxon>
        <taxon>Bremerella</taxon>
    </lineage>
</organism>